<sequence length="126" mass="15256">MNNRTIEITYRFEKSWNDTEKIFDMLLENGFERLIPVREFITELKEKGENQHFRIGTSLYRVIFSRSVEHGLRDDQKQLIIDTLDKNDYEIIFRDGFKKYREYRISDLNDDRLTKLLETLKGTLVD</sequence>
<dbReference type="AlphaFoldDB" id="A0A2U2X6C9"/>
<gene>
    <name evidence="1" type="ORF">DIS18_02040</name>
</gene>
<dbReference type="RefSeq" id="WP_109351378.1">
    <property type="nucleotide sequence ID" value="NZ_QFRI01000001.1"/>
</dbReference>
<protein>
    <submittedName>
        <fullName evidence="1">Uncharacterized protein</fullName>
    </submittedName>
</protein>
<organism evidence="1 2">
    <name type="scientific">Algibacter marinivivus</name>
    <dbReference type="NCBI Taxonomy" id="2100723"/>
    <lineage>
        <taxon>Bacteria</taxon>
        <taxon>Pseudomonadati</taxon>
        <taxon>Bacteroidota</taxon>
        <taxon>Flavobacteriia</taxon>
        <taxon>Flavobacteriales</taxon>
        <taxon>Flavobacteriaceae</taxon>
        <taxon>Algibacter</taxon>
    </lineage>
</organism>
<proteinExistence type="predicted"/>
<keyword evidence="2" id="KW-1185">Reference proteome</keyword>
<reference evidence="2" key="1">
    <citation type="submission" date="2018-05" db="EMBL/GenBank/DDBJ databases">
        <title>Algibacter marinivivus sp. nov., isolated from sample around a algae.</title>
        <authorList>
            <person name="Lu D."/>
        </authorList>
    </citation>
    <scope>NUCLEOTIDE SEQUENCE [LARGE SCALE GENOMIC DNA]</scope>
    <source>
        <strain evidence="2">ZY111</strain>
    </source>
</reference>
<reference evidence="2" key="3">
    <citation type="submission" date="2018-05" db="EMBL/GenBank/DDBJ databases">
        <authorList>
            <person name="Lu D."/>
        </authorList>
    </citation>
    <scope>NUCLEOTIDE SEQUENCE [LARGE SCALE GENOMIC DNA]</scope>
    <source>
        <strain evidence="2">ZY111</strain>
    </source>
</reference>
<dbReference type="EMBL" id="QFRI01000001">
    <property type="protein sequence ID" value="PWH83357.1"/>
    <property type="molecule type" value="Genomic_DNA"/>
</dbReference>
<reference evidence="1 2" key="2">
    <citation type="submission" date="2018-05" db="EMBL/GenBank/DDBJ databases">
        <title>Algibacter marinivivus sp. nov., isolated from sample around a algae.</title>
        <authorList>
            <person name="Zhong X."/>
        </authorList>
    </citation>
    <scope>NUCLEOTIDE SEQUENCE [LARGE SCALE GENOMIC DNA]</scope>
    <source>
        <strain evidence="1 2">ZY111</strain>
    </source>
</reference>
<evidence type="ECO:0000313" key="2">
    <source>
        <dbReference type="Proteomes" id="UP000245375"/>
    </source>
</evidence>
<dbReference type="Proteomes" id="UP000245375">
    <property type="component" value="Unassembled WGS sequence"/>
</dbReference>
<name>A0A2U2X6C9_9FLAO</name>
<dbReference type="OrthoDB" id="1444293at2"/>
<comment type="caution">
    <text evidence="1">The sequence shown here is derived from an EMBL/GenBank/DDBJ whole genome shotgun (WGS) entry which is preliminary data.</text>
</comment>
<evidence type="ECO:0000313" key="1">
    <source>
        <dbReference type="EMBL" id="PWH83357.1"/>
    </source>
</evidence>
<accession>A0A2U2X6C9</accession>